<dbReference type="PROSITE" id="PS00211">
    <property type="entry name" value="ABC_TRANSPORTER_1"/>
    <property type="match status" value="1"/>
</dbReference>
<dbReference type="InterPro" id="IPR036640">
    <property type="entry name" value="ABC1_TM_sf"/>
</dbReference>
<proteinExistence type="predicted"/>
<comment type="function">
    <text evidence="7">May be involved in multidrug export. Transmembrane domains (TMD) form a pore in the cell membrane and the ATP-binding domain (NBD) is responsible for energy generation.</text>
</comment>
<evidence type="ECO:0000256" key="7">
    <source>
        <dbReference type="ARBA" id="ARBA00025074"/>
    </source>
</evidence>
<keyword evidence="3" id="KW-0547">Nucleotide-binding</keyword>
<dbReference type="Proteomes" id="UP000005413">
    <property type="component" value="Unassembled WGS sequence"/>
</dbReference>
<dbReference type="InterPro" id="IPR011527">
    <property type="entry name" value="ABC1_TM_dom"/>
</dbReference>
<evidence type="ECO:0000256" key="6">
    <source>
        <dbReference type="ARBA" id="ARBA00023136"/>
    </source>
</evidence>
<dbReference type="CDD" id="cd03228">
    <property type="entry name" value="ABCC_MRP_Like"/>
    <property type="match status" value="1"/>
</dbReference>
<dbReference type="GO" id="GO:0016887">
    <property type="term" value="F:ATP hydrolysis activity"/>
    <property type="evidence" value="ECO:0007669"/>
    <property type="project" value="InterPro"/>
</dbReference>
<evidence type="ECO:0000313" key="11">
    <source>
        <dbReference type="EMBL" id="EHJ07071.1"/>
    </source>
</evidence>
<dbReference type="GO" id="GO:0034040">
    <property type="term" value="F:ATPase-coupled lipid transmembrane transporter activity"/>
    <property type="evidence" value="ECO:0007669"/>
    <property type="project" value="TreeGrafter"/>
</dbReference>
<feature type="transmembrane region" description="Helical" evidence="8">
    <location>
        <begin position="128"/>
        <end position="149"/>
    </location>
</feature>
<dbReference type="PROSITE" id="PS50929">
    <property type="entry name" value="ABC_TM1F"/>
    <property type="match status" value="1"/>
</dbReference>
<dbReference type="OrthoDB" id="9770415at2"/>
<evidence type="ECO:0000256" key="8">
    <source>
        <dbReference type="SAM" id="Phobius"/>
    </source>
</evidence>
<dbReference type="Gene3D" id="3.40.50.300">
    <property type="entry name" value="P-loop containing nucleotide triphosphate hydrolases"/>
    <property type="match status" value="1"/>
</dbReference>
<dbReference type="PROSITE" id="PS50893">
    <property type="entry name" value="ABC_TRANSPORTER_2"/>
    <property type="match status" value="1"/>
</dbReference>
<keyword evidence="2 8" id="KW-0812">Transmembrane</keyword>
<evidence type="ECO:0000256" key="1">
    <source>
        <dbReference type="ARBA" id="ARBA00004651"/>
    </source>
</evidence>
<keyword evidence="4 11" id="KW-0067">ATP-binding</keyword>
<dbReference type="SUPFAM" id="SSF90123">
    <property type="entry name" value="ABC transporter transmembrane region"/>
    <property type="match status" value="1"/>
</dbReference>
<dbReference type="SMART" id="SM00382">
    <property type="entry name" value="AAA"/>
    <property type="match status" value="1"/>
</dbReference>
<dbReference type="Pfam" id="PF00005">
    <property type="entry name" value="ABC_tran"/>
    <property type="match status" value="1"/>
</dbReference>
<sequence>MKSRLQFRNDKDLILAMIVGVCGSLVALAMFFLSGYMVTKSAYGAPLYALMILVVSVKLFGFMRAIFKYIERLLSHKATFTMLRDIRVQFFDKLVNVVPNVYRQFSSTDLISRMVSSVEALQNIYLRVYYPPIVIGLTALITMMSLYFISITHAMLILCSMLITLLIVPWLSANKARILKAQVATKQSQFLNRFYDYKEGYEELRRFGQVGHFQQLTHKELLDYTKEQYREQRFLTRYDLMLNIIAMLSIFTSLLLGYIQINNGRLDVVYLTSIVLMILTLFEQAVPMTNVAYYKADTDQALSDINNVFTTSETSGNQVLLSHDSVTSAYVIENVYFKYWNQENDVLEDVSLTIDKGQKVAVIGPSGSGKSTLLQLLAGLYHYDNGTLKLYNQEINDIKNKEKYRVINGLLQQQQLFDDTVKANLFTSCNDDEIKEVFEQLGLNHISLDRQLDYNGSTLSGGEIQRLSLARLLLNKDKPIWILDEPTTALDTKNSEQAMQLIEANAETLIVATHDLNLLPMFDIIVVMIDGKIIEQGSYQDLLVQQGELWRMVQFNS</sequence>
<dbReference type="InterPro" id="IPR014223">
    <property type="entry name" value="ABC_CydC/D"/>
</dbReference>
<evidence type="ECO:0000256" key="4">
    <source>
        <dbReference type="ARBA" id="ARBA00022840"/>
    </source>
</evidence>
<name>G5JL53_9STAP</name>
<organism evidence="11 12">
    <name type="scientific">Staphylococcus simiae CCM 7213 = CCUG 51256</name>
    <dbReference type="NCBI Taxonomy" id="911238"/>
    <lineage>
        <taxon>Bacteria</taxon>
        <taxon>Bacillati</taxon>
        <taxon>Bacillota</taxon>
        <taxon>Bacilli</taxon>
        <taxon>Bacillales</taxon>
        <taxon>Staphylococcaceae</taxon>
        <taxon>Staphylococcus</taxon>
    </lineage>
</organism>
<evidence type="ECO:0000259" key="10">
    <source>
        <dbReference type="PROSITE" id="PS50929"/>
    </source>
</evidence>
<gene>
    <name evidence="11" type="ORF">SS7213T_11090</name>
</gene>
<dbReference type="GO" id="GO:0005886">
    <property type="term" value="C:plasma membrane"/>
    <property type="evidence" value="ECO:0007669"/>
    <property type="project" value="UniProtKB-SubCell"/>
</dbReference>
<feature type="domain" description="ABC transporter" evidence="9">
    <location>
        <begin position="330"/>
        <end position="555"/>
    </location>
</feature>
<feature type="transmembrane region" description="Helical" evidence="8">
    <location>
        <begin position="155"/>
        <end position="173"/>
    </location>
</feature>
<keyword evidence="12" id="KW-1185">Reference proteome</keyword>
<comment type="subcellular location">
    <subcellularLocation>
        <location evidence="1">Cell membrane</location>
        <topology evidence="1">Multi-pass membrane protein</topology>
    </subcellularLocation>
</comment>
<reference evidence="11 12" key="1">
    <citation type="journal article" date="2012" name="BMC Genomics">
        <title>Comparative genomic analysis of the genus Staphylococcus including Staphylococcus aureus and its newly described sister species Staphylococcus simiae.</title>
        <authorList>
            <person name="Suzuki H."/>
            <person name="Lefebure T."/>
            <person name="Pavinski Bitar P."/>
            <person name="Stanhope M.J."/>
        </authorList>
    </citation>
    <scope>NUCLEOTIDE SEQUENCE [LARGE SCALE GENOMIC DNA]</scope>
    <source>
        <strain evidence="11 12">CCM 7213</strain>
    </source>
</reference>
<accession>G5JL53</accession>
<keyword evidence="5 8" id="KW-1133">Transmembrane helix</keyword>
<evidence type="ECO:0000256" key="5">
    <source>
        <dbReference type="ARBA" id="ARBA00022989"/>
    </source>
</evidence>
<dbReference type="SUPFAM" id="SSF52540">
    <property type="entry name" value="P-loop containing nucleoside triphosphate hydrolases"/>
    <property type="match status" value="1"/>
</dbReference>
<dbReference type="NCBIfam" id="TIGR02868">
    <property type="entry name" value="CydC"/>
    <property type="match status" value="1"/>
</dbReference>
<dbReference type="Pfam" id="PF00664">
    <property type="entry name" value="ABC_membrane"/>
    <property type="match status" value="1"/>
</dbReference>
<keyword evidence="6 8" id="KW-0472">Membrane</keyword>
<dbReference type="GO" id="GO:0140359">
    <property type="term" value="F:ABC-type transporter activity"/>
    <property type="evidence" value="ECO:0007669"/>
    <property type="project" value="InterPro"/>
</dbReference>
<dbReference type="AlphaFoldDB" id="G5JL53"/>
<dbReference type="PATRIC" id="fig|911238.3.peg.1960"/>
<dbReference type="RefSeq" id="WP_002464903.1">
    <property type="nucleotide sequence ID" value="NZ_AEUN01000502.1"/>
</dbReference>
<dbReference type="InterPro" id="IPR017871">
    <property type="entry name" value="ABC_transporter-like_CS"/>
</dbReference>
<dbReference type="GO" id="GO:0045454">
    <property type="term" value="P:cell redox homeostasis"/>
    <property type="evidence" value="ECO:0007669"/>
    <property type="project" value="InterPro"/>
</dbReference>
<evidence type="ECO:0000256" key="3">
    <source>
        <dbReference type="ARBA" id="ARBA00022741"/>
    </source>
</evidence>
<dbReference type="PANTHER" id="PTHR24221">
    <property type="entry name" value="ATP-BINDING CASSETTE SUB-FAMILY B"/>
    <property type="match status" value="1"/>
</dbReference>
<feature type="transmembrane region" description="Helical" evidence="8">
    <location>
        <begin position="240"/>
        <end position="261"/>
    </location>
</feature>
<dbReference type="InterPro" id="IPR027417">
    <property type="entry name" value="P-loop_NTPase"/>
</dbReference>
<evidence type="ECO:0000256" key="2">
    <source>
        <dbReference type="ARBA" id="ARBA00022692"/>
    </source>
</evidence>
<dbReference type="EMBL" id="AEUN01000502">
    <property type="protein sequence ID" value="EHJ07071.1"/>
    <property type="molecule type" value="Genomic_DNA"/>
</dbReference>
<dbReference type="GO" id="GO:0005524">
    <property type="term" value="F:ATP binding"/>
    <property type="evidence" value="ECO:0007669"/>
    <property type="project" value="UniProtKB-KW"/>
</dbReference>
<dbReference type="GO" id="GO:0034775">
    <property type="term" value="P:glutathione transmembrane transport"/>
    <property type="evidence" value="ECO:0007669"/>
    <property type="project" value="InterPro"/>
</dbReference>
<evidence type="ECO:0000259" key="9">
    <source>
        <dbReference type="PROSITE" id="PS50893"/>
    </source>
</evidence>
<dbReference type="InterPro" id="IPR039421">
    <property type="entry name" value="Type_1_exporter"/>
</dbReference>
<dbReference type="Gene3D" id="1.20.1560.10">
    <property type="entry name" value="ABC transporter type 1, transmembrane domain"/>
    <property type="match status" value="1"/>
</dbReference>
<evidence type="ECO:0000313" key="12">
    <source>
        <dbReference type="Proteomes" id="UP000005413"/>
    </source>
</evidence>
<dbReference type="PANTHER" id="PTHR24221:SF653">
    <property type="entry name" value="TRANSPORT ATP-BINDING PROTEIN CYDC"/>
    <property type="match status" value="1"/>
</dbReference>
<protein>
    <submittedName>
        <fullName evidence="11">ABC transporter ATP-binding protein</fullName>
    </submittedName>
</protein>
<feature type="domain" description="ABC transmembrane type-1" evidence="10">
    <location>
        <begin position="14"/>
        <end position="283"/>
    </location>
</feature>
<dbReference type="InterPro" id="IPR003593">
    <property type="entry name" value="AAA+_ATPase"/>
</dbReference>
<feature type="transmembrane region" description="Helical" evidence="8">
    <location>
        <begin position="45"/>
        <end position="67"/>
    </location>
</feature>
<comment type="caution">
    <text evidence="11">The sequence shown here is derived from an EMBL/GenBank/DDBJ whole genome shotgun (WGS) entry which is preliminary data.</text>
</comment>
<feature type="transmembrane region" description="Helical" evidence="8">
    <location>
        <begin position="267"/>
        <end position="286"/>
    </location>
</feature>
<dbReference type="InterPro" id="IPR003439">
    <property type="entry name" value="ABC_transporter-like_ATP-bd"/>
</dbReference>
<feature type="transmembrane region" description="Helical" evidence="8">
    <location>
        <begin position="12"/>
        <end position="33"/>
    </location>
</feature>